<dbReference type="Pfam" id="PF02080">
    <property type="entry name" value="TrkA_C"/>
    <property type="match status" value="1"/>
</dbReference>
<dbReference type="GO" id="GO:0006813">
    <property type="term" value="P:potassium ion transport"/>
    <property type="evidence" value="ECO:0007669"/>
    <property type="project" value="UniProtKB-KW"/>
</dbReference>
<feature type="transmembrane region" description="Helical" evidence="10">
    <location>
        <begin position="284"/>
        <end position="304"/>
    </location>
</feature>
<reference evidence="14" key="1">
    <citation type="submission" date="2016-04" db="EMBL/GenBank/DDBJ databases">
        <title>Complete Genome Sequences of Twelve Strains of a Stable Defined Moderately Diverse Mouse Microbiota 2 (sDMDMm2).</title>
        <authorList>
            <person name="Uchimura Y."/>
            <person name="Wyss M."/>
            <person name="Brugiroux S."/>
            <person name="Limenitakis J.P."/>
            <person name="Stecher B."/>
            <person name="McCoy K.D."/>
            <person name="Macpherson A.J."/>
        </authorList>
    </citation>
    <scope>NUCLEOTIDE SEQUENCE [LARGE SCALE GENOMIC DNA]</scope>
    <source>
        <strain evidence="14">YL27</strain>
    </source>
</reference>
<evidence type="ECO:0000259" key="11">
    <source>
        <dbReference type="PROSITE" id="PS51202"/>
    </source>
</evidence>
<dbReference type="EMBL" id="CP015402">
    <property type="protein sequence ID" value="ANU63816.1"/>
    <property type="molecule type" value="Genomic_DNA"/>
</dbReference>
<feature type="transmembrane region" description="Helical" evidence="10">
    <location>
        <begin position="125"/>
        <end position="147"/>
    </location>
</feature>
<gene>
    <name evidence="12" type="ORF">A4V02_08805</name>
    <name evidence="13" type="ORF">E5333_10730</name>
</gene>
<evidence type="ECO:0000313" key="14">
    <source>
        <dbReference type="Proteomes" id="UP000186351"/>
    </source>
</evidence>
<dbReference type="NCBIfam" id="NF003716">
    <property type="entry name" value="PRK05326.1-3"/>
    <property type="match status" value="1"/>
</dbReference>
<name>A0A1B1SAJ1_9BACT</name>
<dbReference type="KEGG" id="pary:A4V02_08805"/>
<keyword evidence="2" id="KW-0813">Transport</keyword>
<dbReference type="InterPro" id="IPR036721">
    <property type="entry name" value="RCK_C_sf"/>
</dbReference>
<keyword evidence="14" id="KW-1185">Reference proteome</keyword>
<dbReference type="GeneID" id="65536964"/>
<dbReference type="PANTHER" id="PTHR32507">
    <property type="entry name" value="NA(+)/H(+) ANTIPORTER 1"/>
    <property type="match status" value="1"/>
</dbReference>
<protein>
    <submittedName>
        <fullName evidence="12">K+/H+ antiporter</fullName>
    </submittedName>
    <submittedName>
        <fullName evidence="13">Potassium/proton antiporter</fullName>
    </submittedName>
</protein>
<dbReference type="PANTHER" id="PTHR32507:SF7">
    <property type="entry name" value="K(+)_H(+) ANTIPORTER NHAP2"/>
    <property type="match status" value="1"/>
</dbReference>
<proteinExistence type="predicted"/>
<evidence type="ECO:0000256" key="6">
    <source>
        <dbReference type="ARBA" id="ARBA00022692"/>
    </source>
</evidence>
<dbReference type="STRING" id="1796646.A4V02_08805"/>
<feature type="transmembrane region" description="Helical" evidence="10">
    <location>
        <begin position="349"/>
        <end position="369"/>
    </location>
</feature>
<dbReference type="Gene3D" id="1.20.1530.20">
    <property type="match status" value="1"/>
</dbReference>
<feature type="transmembrane region" description="Helical" evidence="10">
    <location>
        <begin position="87"/>
        <end position="113"/>
    </location>
</feature>
<evidence type="ECO:0000256" key="4">
    <source>
        <dbReference type="ARBA" id="ARBA00022475"/>
    </source>
</evidence>
<feature type="domain" description="RCK C-terminal" evidence="11">
    <location>
        <begin position="416"/>
        <end position="489"/>
    </location>
</feature>
<dbReference type="OrthoDB" id="9810759at2"/>
<dbReference type="Proteomes" id="UP000186351">
    <property type="component" value="Chromosome"/>
</dbReference>
<dbReference type="GO" id="GO:0008324">
    <property type="term" value="F:monoatomic cation transmembrane transporter activity"/>
    <property type="evidence" value="ECO:0007669"/>
    <property type="project" value="InterPro"/>
</dbReference>
<dbReference type="RefSeq" id="WP_068961117.1">
    <property type="nucleotide sequence ID" value="NZ_CAJTAP010000003.1"/>
</dbReference>
<keyword evidence="5" id="KW-0630">Potassium</keyword>
<dbReference type="InterPro" id="IPR006153">
    <property type="entry name" value="Cation/H_exchanger_TM"/>
</dbReference>
<feature type="transmembrane region" description="Helical" evidence="10">
    <location>
        <begin position="35"/>
        <end position="52"/>
    </location>
</feature>
<keyword evidence="4" id="KW-1003">Cell membrane</keyword>
<keyword evidence="9 10" id="KW-0472">Membrane</keyword>
<evidence type="ECO:0000256" key="3">
    <source>
        <dbReference type="ARBA" id="ARBA00022449"/>
    </source>
</evidence>
<dbReference type="InterPro" id="IPR006037">
    <property type="entry name" value="RCK_C"/>
</dbReference>
<sequence>MIEITSSNIMLVVAVMLMMSVFVGKAGSRFGMPALLLFLGVGMVAGVDGFGLHFDSAASAQFVGMIALSIILFTGGLETRFSDIRPVLFPGITLATVGVLLTTGLTGTFIYYVFHWLVPEYSFGWAESMLIAAIMSSTDSASVFSIFDSAKLGLKQKLRPTLELESGSNDPMAYLLVIILIGIIEGNGHHDTGAQLLLGSSATLAVQLLFGAAGGLCLGYATVWIVNRLRVDNEFLYPVMVISCVFFTFTLTEIIGGNSYLAVYIAGLVVGNKRLAVRRTIVTFFGGFTWLVQIIMFLTLGLLVNPHELLHVVVPGIALGIFIMLVARPVAVFLSLLPFRQYTFKGRVYISWVGLRGAVPIIFATYAVVSPGVEESSFIFNIVFFITILSLLLQGTTVNSMARWLGLSEPVKESAFQGIDISDDIAATTSELEITSDMLADGSTLKEIGLPSDTLAVMVRRDDRYIVPKGDTRLYMGDVLLLVSNDKCI</sequence>
<reference evidence="13 15" key="3">
    <citation type="submission" date="2019-04" db="EMBL/GenBank/DDBJ databases">
        <title>Microbes associate with the intestines of laboratory mice.</title>
        <authorList>
            <person name="Navarre W."/>
            <person name="Wong E."/>
            <person name="Huang K."/>
            <person name="Tropini C."/>
            <person name="Ng K."/>
            <person name="Yu B."/>
        </authorList>
    </citation>
    <scope>NUCLEOTIDE SEQUENCE [LARGE SCALE GENOMIC DNA]</scope>
    <source>
        <strain evidence="13 15">NM06_A21</strain>
    </source>
</reference>
<evidence type="ECO:0000313" key="13">
    <source>
        <dbReference type="EMBL" id="TGY72013.1"/>
    </source>
</evidence>
<dbReference type="Pfam" id="PF00999">
    <property type="entry name" value="Na_H_Exchanger"/>
    <property type="match status" value="1"/>
</dbReference>
<dbReference type="EMBL" id="SRYD01000044">
    <property type="protein sequence ID" value="TGY72013.1"/>
    <property type="molecule type" value="Genomic_DNA"/>
</dbReference>
<evidence type="ECO:0000256" key="2">
    <source>
        <dbReference type="ARBA" id="ARBA00022448"/>
    </source>
</evidence>
<feature type="transmembrane region" description="Helical" evidence="10">
    <location>
        <begin position="58"/>
        <end position="75"/>
    </location>
</feature>
<dbReference type="AlphaFoldDB" id="A0A1B1SAJ1"/>
<organism evidence="12 14">
    <name type="scientific">Muribaculum intestinale</name>
    <dbReference type="NCBI Taxonomy" id="1796646"/>
    <lineage>
        <taxon>Bacteria</taxon>
        <taxon>Pseudomonadati</taxon>
        <taxon>Bacteroidota</taxon>
        <taxon>Bacteroidia</taxon>
        <taxon>Bacteroidales</taxon>
        <taxon>Muribaculaceae</taxon>
        <taxon>Muribaculum</taxon>
    </lineage>
</organism>
<accession>A0A1Z2XI24</accession>
<dbReference type="InterPro" id="IPR038770">
    <property type="entry name" value="Na+/solute_symporter_sf"/>
</dbReference>
<evidence type="ECO:0000256" key="5">
    <source>
        <dbReference type="ARBA" id="ARBA00022538"/>
    </source>
</evidence>
<dbReference type="NCBIfam" id="NF003715">
    <property type="entry name" value="PRK05326.1-2"/>
    <property type="match status" value="1"/>
</dbReference>
<keyword evidence="7 10" id="KW-1133">Transmembrane helix</keyword>
<dbReference type="Gene3D" id="3.30.70.1450">
    <property type="entry name" value="Regulator of K+ conductance, C-terminal domain"/>
    <property type="match status" value="1"/>
</dbReference>
<dbReference type="GO" id="GO:0015297">
    <property type="term" value="F:antiporter activity"/>
    <property type="evidence" value="ECO:0007669"/>
    <property type="project" value="UniProtKB-KW"/>
</dbReference>
<keyword evidence="6 10" id="KW-0812">Transmembrane</keyword>
<accession>A0A1B1SAJ1</accession>
<reference evidence="12" key="2">
    <citation type="submission" date="2017-04" db="EMBL/GenBank/DDBJ databases">
        <title>Complete Genome Sequences of Twelve Strains of a Stable Defined Moderately Diverse Mouse Microbiota 2 (sDMDMm2).</title>
        <authorList>
            <person name="Uchimura Y."/>
            <person name="Wyss M."/>
            <person name="Brugiroux S."/>
            <person name="Limenitakis J.P."/>
            <person name="Stecher B."/>
            <person name="McCoy K.D."/>
            <person name="Macpherson A.J."/>
        </authorList>
    </citation>
    <scope>NUCLEOTIDE SEQUENCE</scope>
    <source>
        <strain evidence="12">YL27</strain>
    </source>
</reference>
<dbReference type="Proteomes" id="UP000306630">
    <property type="component" value="Unassembled WGS sequence"/>
</dbReference>
<evidence type="ECO:0000256" key="9">
    <source>
        <dbReference type="ARBA" id="ARBA00023136"/>
    </source>
</evidence>
<feature type="transmembrane region" description="Helical" evidence="10">
    <location>
        <begin position="204"/>
        <end position="223"/>
    </location>
</feature>
<dbReference type="GO" id="GO:0005886">
    <property type="term" value="C:plasma membrane"/>
    <property type="evidence" value="ECO:0007669"/>
    <property type="project" value="UniProtKB-SubCell"/>
</dbReference>
<evidence type="ECO:0000256" key="8">
    <source>
        <dbReference type="ARBA" id="ARBA00023065"/>
    </source>
</evidence>
<feature type="transmembrane region" description="Helical" evidence="10">
    <location>
        <begin position="316"/>
        <end position="337"/>
    </location>
</feature>
<evidence type="ECO:0000256" key="10">
    <source>
        <dbReference type="SAM" id="Phobius"/>
    </source>
</evidence>
<feature type="transmembrane region" description="Helical" evidence="10">
    <location>
        <begin position="6"/>
        <end position="23"/>
    </location>
</feature>
<evidence type="ECO:0000256" key="1">
    <source>
        <dbReference type="ARBA" id="ARBA00004651"/>
    </source>
</evidence>
<comment type="subcellular location">
    <subcellularLocation>
        <location evidence="1">Cell membrane</location>
        <topology evidence="1">Multi-pass membrane protein</topology>
    </subcellularLocation>
</comment>
<evidence type="ECO:0000313" key="15">
    <source>
        <dbReference type="Proteomes" id="UP000306630"/>
    </source>
</evidence>
<keyword evidence="8" id="KW-0406">Ion transport</keyword>
<dbReference type="PROSITE" id="PS51202">
    <property type="entry name" value="RCK_C"/>
    <property type="match status" value="1"/>
</dbReference>
<dbReference type="GO" id="GO:1902600">
    <property type="term" value="P:proton transmembrane transport"/>
    <property type="evidence" value="ECO:0007669"/>
    <property type="project" value="InterPro"/>
</dbReference>
<keyword evidence="3" id="KW-0050">Antiport</keyword>
<keyword evidence="5" id="KW-0633">Potassium transport</keyword>
<dbReference type="SUPFAM" id="SSF116726">
    <property type="entry name" value="TrkA C-terminal domain-like"/>
    <property type="match status" value="1"/>
</dbReference>
<feature type="transmembrane region" description="Helical" evidence="10">
    <location>
        <begin position="375"/>
        <end position="393"/>
    </location>
</feature>
<evidence type="ECO:0000313" key="12">
    <source>
        <dbReference type="EMBL" id="ANU63816.1"/>
    </source>
</evidence>
<evidence type="ECO:0000256" key="7">
    <source>
        <dbReference type="ARBA" id="ARBA00022989"/>
    </source>
</evidence>